<evidence type="ECO:0000313" key="2">
    <source>
        <dbReference type="EMBL" id="PKC00637.1"/>
    </source>
</evidence>
<dbReference type="VEuPathDB" id="FungiDB:RhiirFUN_004979"/>
<dbReference type="EMBL" id="LLXH01002093">
    <property type="protein sequence ID" value="PKC56594.1"/>
    <property type="molecule type" value="Genomic_DNA"/>
</dbReference>
<dbReference type="OrthoDB" id="2392981at2759"/>
<gene>
    <name evidence="3" type="ORF">RhiirA1_446493</name>
    <name evidence="2" type="ORF">RhiirA5_382314</name>
</gene>
<feature type="chain" id="PRO_5014197610" description="Phosphatidylglycerol/phosphatidylinositol transfer protein" evidence="1">
    <location>
        <begin position="21"/>
        <end position="161"/>
    </location>
</feature>
<comment type="caution">
    <text evidence="2">The sequence shown here is derived from an EMBL/GenBank/DDBJ whole genome shotgun (WGS) entry which is preliminary data.</text>
</comment>
<accession>A0A2I1F3L7</accession>
<feature type="signal peptide" evidence="1">
    <location>
        <begin position="1"/>
        <end position="20"/>
    </location>
</feature>
<reference evidence="3 4" key="3">
    <citation type="submission" date="2017-10" db="EMBL/GenBank/DDBJ databases">
        <title>Extensive intraspecific genome diversity in a model arbuscular mycorrhizal fungus.</title>
        <authorList>
            <person name="Chen E.C.H."/>
            <person name="Morin E."/>
            <person name="Baudet D."/>
            <person name="Noel J."/>
            <person name="Ndikumana S."/>
            <person name="Charron P."/>
            <person name="St-Onge C."/>
            <person name="Giorgi J."/>
            <person name="Grigoriev I.V."/>
            <person name="Roux C."/>
            <person name="Martin F.M."/>
            <person name="Corradi N."/>
        </authorList>
    </citation>
    <scope>NUCLEOTIDE SEQUENCE [LARGE SCALE GENOMIC DNA]</scope>
    <source>
        <strain evidence="3 4">A1</strain>
    </source>
</reference>
<dbReference type="Proteomes" id="UP000232722">
    <property type="component" value="Unassembled WGS sequence"/>
</dbReference>
<evidence type="ECO:0000313" key="3">
    <source>
        <dbReference type="EMBL" id="PKC56594.1"/>
    </source>
</evidence>
<evidence type="ECO:0000313" key="5">
    <source>
        <dbReference type="Proteomes" id="UP000232722"/>
    </source>
</evidence>
<protein>
    <recommendedName>
        <fullName evidence="6">Phosphatidylglycerol/phosphatidylinositol transfer protein</fullName>
    </recommendedName>
</protein>
<name>A0A2I1F3L7_9GLOM</name>
<reference evidence="2 5" key="2">
    <citation type="submission" date="2017-09" db="EMBL/GenBank/DDBJ databases">
        <title>Extensive intraspecific genome diversity in a model arbuscular mycorrhizal fungus.</title>
        <authorList>
            <person name="Chen E.C."/>
            <person name="Morin E."/>
            <person name="Beaudet D."/>
            <person name="Noel J."/>
            <person name="Ndikumana S."/>
            <person name="Charron P."/>
            <person name="St-Onge C."/>
            <person name="Giorgi J."/>
            <person name="Grigoriev I.V."/>
            <person name="Roux C."/>
            <person name="Martin F.M."/>
            <person name="Corradi N."/>
        </authorList>
    </citation>
    <scope>NUCLEOTIDE SEQUENCE [LARGE SCALE GENOMIC DNA]</scope>
    <source>
        <strain evidence="2 5">A5</strain>
    </source>
</reference>
<evidence type="ECO:0008006" key="6">
    <source>
        <dbReference type="Google" id="ProtNLM"/>
    </source>
</evidence>
<dbReference type="AlphaFoldDB" id="A0A2I1F3L7"/>
<reference evidence="2 5" key="1">
    <citation type="submission" date="2016-04" db="EMBL/GenBank/DDBJ databases">
        <title>Genome analyses suggest a sexual origin of heterokaryosis in a supposedly ancient asexual fungus.</title>
        <authorList>
            <person name="Ropars J."/>
            <person name="Sedzielewska K."/>
            <person name="Noel J."/>
            <person name="Charron P."/>
            <person name="Farinelli L."/>
            <person name="Marton T."/>
            <person name="Kruger M."/>
            <person name="Pelin A."/>
            <person name="Brachmann A."/>
            <person name="Corradi N."/>
        </authorList>
    </citation>
    <scope>NUCLEOTIDE SEQUENCE [LARGE SCALE GENOMIC DNA]</scope>
    <source>
        <strain evidence="2 5">A5</strain>
    </source>
</reference>
<evidence type="ECO:0000256" key="1">
    <source>
        <dbReference type="SAM" id="SignalP"/>
    </source>
</evidence>
<dbReference type="VEuPathDB" id="FungiDB:FUN_005314"/>
<evidence type="ECO:0000313" key="4">
    <source>
        <dbReference type="Proteomes" id="UP000232688"/>
    </source>
</evidence>
<proteinExistence type="predicted"/>
<organism evidence="2 5">
    <name type="scientific">Rhizophagus irregularis</name>
    <dbReference type="NCBI Taxonomy" id="588596"/>
    <lineage>
        <taxon>Eukaryota</taxon>
        <taxon>Fungi</taxon>
        <taxon>Fungi incertae sedis</taxon>
        <taxon>Mucoromycota</taxon>
        <taxon>Glomeromycotina</taxon>
        <taxon>Glomeromycetes</taxon>
        <taxon>Glomerales</taxon>
        <taxon>Glomeraceae</taxon>
        <taxon>Rhizophagus</taxon>
    </lineage>
</organism>
<reference evidence="3 4" key="4">
    <citation type="submission" date="2017-10" db="EMBL/GenBank/DDBJ databases">
        <title>Genome analyses suggest a sexual origin of heterokaryosis in a supposedly ancient asexual fungus.</title>
        <authorList>
            <person name="Corradi N."/>
            <person name="Sedzielewska K."/>
            <person name="Noel J."/>
            <person name="Charron P."/>
            <person name="Farinelli L."/>
            <person name="Marton T."/>
            <person name="Kruger M."/>
            <person name="Pelin A."/>
            <person name="Brachmann A."/>
            <person name="Corradi N."/>
        </authorList>
    </citation>
    <scope>NUCLEOTIDE SEQUENCE [LARGE SCALE GENOMIC DNA]</scope>
    <source>
        <strain evidence="3 4">A1</strain>
    </source>
</reference>
<dbReference type="Proteomes" id="UP000232688">
    <property type="component" value="Unassembled WGS sequence"/>
</dbReference>
<dbReference type="EMBL" id="LLXJ01001816">
    <property type="protein sequence ID" value="PKC00637.1"/>
    <property type="molecule type" value="Genomic_DNA"/>
</dbReference>
<dbReference type="VEuPathDB" id="FungiDB:RhiirA1_446493"/>
<keyword evidence="1" id="KW-0732">Signal</keyword>
<sequence length="161" mass="17069">MNRNFIFVFILLATLSMVNAIPLQKRATVFGKCPPIPDLPTQPEEISVSISPDPVVPGQTDTFTVSGTLSKEITDEYKLVIALADLSGKTYAAYFEDMPPTKPNTPFNVVKTESIPEDLPQSYAIGVGVTTLANPPDVIGCALAVVGGSSSNIASYPIAIP</sequence>